<dbReference type="EMBL" id="CAJJDP010000033">
    <property type="protein sequence ID" value="CAD8157232.1"/>
    <property type="molecule type" value="Genomic_DNA"/>
</dbReference>
<protein>
    <submittedName>
        <fullName evidence="1">Uncharacterized protein</fullName>
    </submittedName>
</protein>
<organism evidence="1 2">
    <name type="scientific">Paramecium octaurelia</name>
    <dbReference type="NCBI Taxonomy" id="43137"/>
    <lineage>
        <taxon>Eukaryota</taxon>
        <taxon>Sar</taxon>
        <taxon>Alveolata</taxon>
        <taxon>Ciliophora</taxon>
        <taxon>Intramacronucleata</taxon>
        <taxon>Oligohymenophorea</taxon>
        <taxon>Peniculida</taxon>
        <taxon>Parameciidae</taxon>
        <taxon>Paramecium</taxon>
    </lineage>
</organism>
<comment type="caution">
    <text evidence="1">The sequence shown here is derived from an EMBL/GenBank/DDBJ whole genome shotgun (WGS) entry which is preliminary data.</text>
</comment>
<sequence length="79" mass="9178">MEIPSISQTRLSSKKLSQKIRVDRQGHPILKGYKLHSITFIDEVISGSHIHKVHKVDSWKLHNINQYQKQNDQKCCLVS</sequence>
<dbReference type="OMA" id="QGHPILK"/>
<dbReference type="AlphaFoldDB" id="A0A8S1TZW0"/>
<reference evidence="1" key="1">
    <citation type="submission" date="2021-01" db="EMBL/GenBank/DDBJ databases">
        <authorList>
            <consortium name="Genoscope - CEA"/>
            <person name="William W."/>
        </authorList>
    </citation>
    <scope>NUCLEOTIDE SEQUENCE</scope>
</reference>
<dbReference type="Proteomes" id="UP000683925">
    <property type="component" value="Unassembled WGS sequence"/>
</dbReference>
<dbReference type="OrthoDB" id="296280at2759"/>
<evidence type="ECO:0000313" key="2">
    <source>
        <dbReference type="Proteomes" id="UP000683925"/>
    </source>
</evidence>
<keyword evidence="2" id="KW-1185">Reference proteome</keyword>
<name>A0A8S1TZW0_PAROT</name>
<accession>A0A8S1TZW0</accession>
<gene>
    <name evidence="1" type="ORF">POCTA_138.1.T0330211</name>
</gene>
<proteinExistence type="predicted"/>
<evidence type="ECO:0000313" key="1">
    <source>
        <dbReference type="EMBL" id="CAD8157232.1"/>
    </source>
</evidence>